<gene>
    <name evidence="5" type="primary">ahcY</name>
    <name evidence="10" type="ORF">DSOL_3469</name>
</gene>
<feature type="binding site" evidence="5">
    <location>
        <position position="149"/>
    </location>
    <ligand>
        <name>substrate</name>
    </ligand>
</feature>
<keyword evidence="2 5" id="KW-0554">One-carbon metabolism</keyword>
<dbReference type="FunFam" id="3.40.50.720:FF:000004">
    <property type="entry name" value="Adenosylhomocysteinase"/>
    <property type="match status" value="1"/>
</dbReference>
<dbReference type="UniPathway" id="UPA00314">
    <property type="reaction ID" value="UER00076"/>
</dbReference>
<evidence type="ECO:0000256" key="8">
    <source>
        <dbReference type="RuleBase" id="RU004166"/>
    </source>
</evidence>
<dbReference type="RefSeq" id="WP_075365951.1">
    <property type="nucleotide sequence ID" value="NZ_MLBF01000031.1"/>
</dbReference>
<feature type="binding site" evidence="5">
    <location>
        <position position="124"/>
    </location>
    <ligand>
        <name>substrate</name>
    </ligand>
</feature>
<comment type="cofactor">
    <cofactor evidence="5 6 7">
        <name>NAD(+)</name>
        <dbReference type="ChEBI" id="CHEBI:57540"/>
    </cofactor>
    <text evidence="5 6 7">Binds 1 NAD(+) per subunit.</text>
</comment>
<dbReference type="SMART" id="SM00997">
    <property type="entry name" value="AdoHcyase_NAD"/>
    <property type="match status" value="1"/>
</dbReference>
<dbReference type="Pfam" id="PF05221">
    <property type="entry name" value="AdoHcyase"/>
    <property type="match status" value="2"/>
</dbReference>
<comment type="subcellular location">
    <subcellularLocation>
        <location evidence="5">Cytoplasm</location>
    </subcellularLocation>
</comment>
<feature type="binding site" evidence="6">
    <location>
        <position position="346"/>
    </location>
    <ligand>
        <name>NAD(+)</name>
        <dbReference type="ChEBI" id="CHEBI:57540"/>
    </ligand>
</feature>
<dbReference type="GO" id="GO:0006730">
    <property type="term" value="P:one-carbon metabolic process"/>
    <property type="evidence" value="ECO:0007669"/>
    <property type="project" value="UniProtKB-UniRule"/>
</dbReference>
<keyword evidence="3 5" id="KW-0378">Hydrolase</keyword>
<organism evidence="10 11">
    <name type="scientific">Desulfosporosinus metallidurans</name>
    <dbReference type="NCBI Taxonomy" id="1888891"/>
    <lineage>
        <taxon>Bacteria</taxon>
        <taxon>Bacillati</taxon>
        <taxon>Bacillota</taxon>
        <taxon>Clostridia</taxon>
        <taxon>Eubacteriales</taxon>
        <taxon>Desulfitobacteriaceae</taxon>
        <taxon>Desulfosporosinus</taxon>
    </lineage>
</organism>
<feature type="binding site" evidence="5">
    <location>
        <position position="183"/>
    </location>
    <ligand>
        <name>substrate</name>
    </ligand>
</feature>
<reference evidence="10 11" key="1">
    <citation type="submission" date="2016-09" db="EMBL/GenBank/DDBJ databases">
        <title>Complete genome of Desulfosporosinus sp. OL.</title>
        <authorList>
            <person name="Mardanov A."/>
            <person name="Beletsky A."/>
            <person name="Panova A."/>
            <person name="Karnachuk O."/>
            <person name="Ravin N."/>
        </authorList>
    </citation>
    <scope>NUCLEOTIDE SEQUENCE [LARGE SCALE GENOMIC DNA]</scope>
    <source>
        <strain evidence="10 11">OL</strain>
    </source>
</reference>
<evidence type="ECO:0000259" key="9">
    <source>
        <dbReference type="SMART" id="SM00997"/>
    </source>
</evidence>
<dbReference type="STRING" id="1888891.DSOL_3469"/>
<evidence type="ECO:0000256" key="2">
    <source>
        <dbReference type="ARBA" id="ARBA00022563"/>
    </source>
</evidence>
<dbReference type="InterPro" id="IPR020082">
    <property type="entry name" value="S-Ado-L-homoCys_hydrolase_CS"/>
</dbReference>
<dbReference type="OrthoDB" id="9802717at2"/>
<evidence type="ECO:0000256" key="6">
    <source>
        <dbReference type="PIRSR" id="PIRSR001109-2"/>
    </source>
</evidence>
<keyword evidence="4 5" id="KW-0520">NAD</keyword>
<feature type="binding site" evidence="5">
    <location>
        <begin position="213"/>
        <end position="218"/>
    </location>
    <ligand>
        <name>NAD(+)</name>
        <dbReference type="ChEBI" id="CHEBI:57540"/>
    </ligand>
</feature>
<feature type="binding site" evidence="5">
    <location>
        <position position="179"/>
    </location>
    <ligand>
        <name>substrate</name>
    </ligand>
</feature>
<dbReference type="GO" id="GO:0033353">
    <property type="term" value="P:S-adenosylmethionine cycle"/>
    <property type="evidence" value="ECO:0007669"/>
    <property type="project" value="TreeGrafter"/>
</dbReference>
<comment type="caution">
    <text evidence="5">Lacks conserved residue(s) required for the propagation of feature annotation.</text>
</comment>
<dbReference type="HAMAP" id="MF_00563">
    <property type="entry name" value="AdoHcyase"/>
    <property type="match status" value="1"/>
</dbReference>
<dbReference type="PROSITE" id="PS00739">
    <property type="entry name" value="ADOHCYASE_2"/>
    <property type="match status" value="1"/>
</dbReference>
<dbReference type="Gene3D" id="3.40.50.720">
    <property type="entry name" value="NAD(P)-binding Rossmann-like Domain"/>
    <property type="match status" value="1"/>
</dbReference>
<evidence type="ECO:0000256" key="5">
    <source>
        <dbReference type="HAMAP-Rule" id="MF_00563"/>
    </source>
</evidence>
<comment type="similarity">
    <text evidence="1 5 8">Belongs to the adenosylhomocysteinase family.</text>
</comment>
<feature type="binding site" evidence="6">
    <location>
        <begin position="215"/>
        <end position="220"/>
    </location>
    <ligand>
        <name>NAD(+)</name>
        <dbReference type="ChEBI" id="CHEBI:57540"/>
    </ligand>
</feature>
<feature type="binding site" evidence="5 6">
    <location>
        <position position="236"/>
    </location>
    <ligand>
        <name>NAD(+)</name>
        <dbReference type="ChEBI" id="CHEBI:57540"/>
    </ligand>
</feature>
<dbReference type="EC" id="3.13.2.1" evidence="5"/>
<comment type="function">
    <text evidence="5">May play a key role in the regulation of the intracellular concentration of adenosylhomocysteine.</text>
</comment>
<accession>A0A1Q8QQT2</accession>
<comment type="caution">
    <text evidence="10">The sequence shown here is derived from an EMBL/GenBank/DDBJ whole genome shotgun (WGS) entry which is preliminary data.</text>
</comment>
<dbReference type="InterPro" id="IPR000043">
    <property type="entry name" value="Adenosylhomocysteinase-like"/>
</dbReference>
<dbReference type="SUPFAM" id="SSF52283">
    <property type="entry name" value="Formate/glycerate dehydrogenase catalytic domain-like"/>
    <property type="match status" value="1"/>
</dbReference>
<dbReference type="Proteomes" id="UP000186102">
    <property type="component" value="Unassembled WGS sequence"/>
</dbReference>
<dbReference type="Gene3D" id="3.40.50.1480">
    <property type="entry name" value="Adenosylhomocysteinase-like"/>
    <property type="match status" value="1"/>
</dbReference>
<feature type="binding site" evidence="5">
    <location>
        <position position="271"/>
    </location>
    <ligand>
        <name>NAD(+)</name>
        <dbReference type="ChEBI" id="CHEBI:57540"/>
    </ligand>
</feature>
<dbReference type="EMBL" id="MLBF01000031">
    <property type="protein sequence ID" value="OLN29608.1"/>
    <property type="molecule type" value="Genomic_DNA"/>
</dbReference>
<name>A0A1Q8QQT2_9FIRM</name>
<comment type="pathway">
    <text evidence="5 7">Amino-acid biosynthesis; L-homocysteine biosynthesis; L-homocysteine from S-adenosyl-L-homocysteine: step 1/1.</text>
</comment>
<dbReference type="PIRSF" id="PIRSF001109">
    <property type="entry name" value="Ad_hcy_hydrolase"/>
    <property type="match status" value="1"/>
</dbReference>
<dbReference type="SUPFAM" id="SSF51735">
    <property type="entry name" value="NAD(P)-binding Rossmann-fold domains"/>
    <property type="match status" value="1"/>
</dbReference>
<dbReference type="InterPro" id="IPR036291">
    <property type="entry name" value="NAD(P)-bd_dom_sf"/>
</dbReference>
<evidence type="ECO:0000256" key="3">
    <source>
        <dbReference type="ARBA" id="ARBA00022801"/>
    </source>
</evidence>
<dbReference type="GO" id="GO:0004013">
    <property type="term" value="F:adenosylhomocysteinase activity"/>
    <property type="evidence" value="ECO:0007669"/>
    <property type="project" value="UniProtKB-UniRule"/>
</dbReference>
<dbReference type="NCBIfam" id="NF004005">
    <property type="entry name" value="PRK05476.2-3"/>
    <property type="match status" value="1"/>
</dbReference>
<evidence type="ECO:0000256" key="7">
    <source>
        <dbReference type="RuleBase" id="RU000548"/>
    </source>
</evidence>
<dbReference type="PROSITE" id="PS00738">
    <property type="entry name" value="ADOHCYASE_1"/>
    <property type="match status" value="1"/>
</dbReference>
<evidence type="ECO:0000256" key="4">
    <source>
        <dbReference type="ARBA" id="ARBA00023027"/>
    </source>
</evidence>
<dbReference type="NCBIfam" id="TIGR00936">
    <property type="entry name" value="ahcY"/>
    <property type="match status" value="1"/>
</dbReference>
<feature type="domain" description="S-adenosyl-L-homocysteine hydrolase NAD binding" evidence="9">
    <location>
        <begin position="184"/>
        <end position="345"/>
    </location>
</feature>
<feature type="binding site" evidence="5 6">
    <location>
        <begin position="150"/>
        <end position="152"/>
    </location>
    <ligand>
        <name>NAD(+)</name>
        <dbReference type="ChEBI" id="CHEBI:57540"/>
    </ligand>
</feature>
<keyword evidence="11" id="KW-1185">Reference proteome</keyword>
<dbReference type="SMART" id="SM00996">
    <property type="entry name" value="AdoHcyase"/>
    <property type="match status" value="1"/>
</dbReference>
<sequence length="419" mass="45738">MKSTIRDLTLAPLGQSKIDWVAPRMQVLNMIRKEFEEQQPFAGKKVVICLHLEAKTAYLAHVVRAGGAEVTVVASNPLSTQDDVVAALVQQGIEAHAWHNATEEEFKQHLQLALDTEPDFIIDDGGDLVSTIHTTRPELLNKVKGGAEETTTGVLRLHSMARDGVLKFPMIAVNDAQCKYLFDNRYGTGQSVWDGIMRTTNLVVAGKTAVVAGYGWCGKGVALRAKGLGARVIICEINPIKANEALMDGFEVMPMSDAAKSGDFFITVTGNTDIINKEHFVLMKSGAILCNAGHFDVEVNVAQLKELAISVRQARTNITEYTLPDGQLLYLLAEGRLVNLAAGDGHPAEVMDMTFALQALSLQYVALNYDKLSTEVYQVNTEIDEKVAMLKLQSLGLSIDTLTKEQVGYLASWSSEEKS</sequence>
<evidence type="ECO:0000256" key="1">
    <source>
        <dbReference type="ARBA" id="ARBA00007122"/>
    </source>
</evidence>
<proteinExistence type="inferred from homology"/>
<evidence type="ECO:0000313" key="10">
    <source>
        <dbReference type="EMBL" id="OLN29608.1"/>
    </source>
</evidence>
<dbReference type="Pfam" id="PF00670">
    <property type="entry name" value="AdoHcyase_NAD"/>
    <property type="match status" value="1"/>
</dbReference>
<keyword evidence="5" id="KW-0963">Cytoplasm</keyword>
<feature type="binding site" evidence="5 6">
    <location>
        <position position="339"/>
    </location>
    <ligand>
        <name>NAD(+)</name>
        <dbReference type="ChEBI" id="CHEBI:57540"/>
    </ligand>
</feature>
<dbReference type="GO" id="GO:0005829">
    <property type="term" value="C:cytosol"/>
    <property type="evidence" value="ECO:0007669"/>
    <property type="project" value="TreeGrafter"/>
</dbReference>
<dbReference type="PANTHER" id="PTHR23420:SF0">
    <property type="entry name" value="ADENOSYLHOMOCYSTEINASE"/>
    <property type="match status" value="1"/>
</dbReference>
<feature type="binding site" evidence="5">
    <location>
        <position position="184"/>
    </location>
    <ligand>
        <name>NAD(+)</name>
        <dbReference type="ChEBI" id="CHEBI:57540"/>
    </ligand>
</feature>
<dbReference type="GO" id="GO:0071269">
    <property type="term" value="P:L-homocysteine biosynthetic process"/>
    <property type="evidence" value="ECO:0007669"/>
    <property type="project" value="UniProtKB-UniRule"/>
</dbReference>
<dbReference type="CDD" id="cd00401">
    <property type="entry name" value="SAHH"/>
    <property type="match status" value="1"/>
</dbReference>
<dbReference type="InterPro" id="IPR015878">
    <property type="entry name" value="Ado_hCys_hydrolase_NAD-bd"/>
</dbReference>
<protein>
    <recommendedName>
        <fullName evidence="5">Adenosylhomocysteinase</fullName>
        <ecNumber evidence="5">3.13.2.1</ecNumber>
    </recommendedName>
    <alternativeName>
        <fullName evidence="5">S-adenosyl-L-homocysteine hydrolase</fullName>
        <shortName evidence="5">AdoHcyase</shortName>
    </alternativeName>
</protein>
<dbReference type="InterPro" id="IPR042172">
    <property type="entry name" value="Adenosylhomocyst_ase-like_sf"/>
</dbReference>
<comment type="catalytic activity">
    <reaction evidence="5 7">
        <text>S-adenosyl-L-homocysteine + H2O = L-homocysteine + adenosine</text>
        <dbReference type="Rhea" id="RHEA:21708"/>
        <dbReference type="ChEBI" id="CHEBI:15377"/>
        <dbReference type="ChEBI" id="CHEBI:16335"/>
        <dbReference type="ChEBI" id="CHEBI:57856"/>
        <dbReference type="ChEBI" id="CHEBI:58199"/>
        <dbReference type="EC" id="3.13.2.1"/>
    </reaction>
</comment>
<dbReference type="PANTHER" id="PTHR23420">
    <property type="entry name" value="ADENOSYLHOMOCYSTEINASE"/>
    <property type="match status" value="1"/>
</dbReference>
<evidence type="ECO:0000313" key="11">
    <source>
        <dbReference type="Proteomes" id="UP000186102"/>
    </source>
</evidence>
<dbReference type="AlphaFoldDB" id="A0A1Q8QQT2"/>
<feature type="binding site" evidence="5 6">
    <location>
        <begin position="292"/>
        <end position="294"/>
    </location>
    <ligand>
        <name>NAD(+)</name>
        <dbReference type="ChEBI" id="CHEBI:57540"/>
    </ligand>
</feature>